<sequence>MAIDVEEFIEKLNRENEQYFSSLPETDTVYWAEKMHGAAAAEALKPRWFNEIRGVDIIGRFIGRVPDLTLKVLVGRQVGDEAKHAKHCRRRIEALGGSVLDYRPSPEQLRFGDLLDAMAYPEEFFAAQQLTVETQSLKRNEKALARFDPDTAEMFEKHINPDERFHARLGHLGLQVFARTTEAQDRARRAAEVIREAHVAMVRAHSGNMLAAGYINA</sequence>
<dbReference type="Gene3D" id="1.20.1260.10">
    <property type="match status" value="1"/>
</dbReference>
<accession>A0A8J7WLY4</accession>
<protein>
    <recommendedName>
        <fullName evidence="3">Ferritin-like domain-containing protein</fullName>
    </recommendedName>
</protein>
<proteinExistence type="predicted"/>
<organism evidence="1 2">
    <name type="scientific">Actinocrinis puniceicyclus</name>
    <dbReference type="NCBI Taxonomy" id="977794"/>
    <lineage>
        <taxon>Bacteria</taxon>
        <taxon>Bacillati</taxon>
        <taxon>Actinomycetota</taxon>
        <taxon>Actinomycetes</taxon>
        <taxon>Catenulisporales</taxon>
        <taxon>Actinospicaceae</taxon>
        <taxon>Actinocrinis</taxon>
    </lineage>
</organism>
<reference evidence="1" key="1">
    <citation type="submission" date="2021-04" db="EMBL/GenBank/DDBJ databases">
        <title>Genome based classification of Actinospica acidithermotolerans sp. nov., an actinobacterium isolated from an Indonesian hot spring.</title>
        <authorList>
            <person name="Kusuma A.B."/>
            <person name="Putra K.E."/>
            <person name="Nafisah S."/>
            <person name="Loh J."/>
            <person name="Nouioui I."/>
            <person name="Goodfellow M."/>
        </authorList>
    </citation>
    <scope>NUCLEOTIDE SEQUENCE</scope>
    <source>
        <strain evidence="1">DSM 45618</strain>
    </source>
</reference>
<dbReference type="Proteomes" id="UP000677913">
    <property type="component" value="Unassembled WGS sequence"/>
</dbReference>
<comment type="caution">
    <text evidence="1">The sequence shown here is derived from an EMBL/GenBank/DDBJ whole genome shotgun (WGS) entry which is preliminary data.</text>
</comment>
<evidence type="ECO:0000313" key="2">
    <source>
        <dbReference type="Proteomes" id="UP000677913"/>
    </source>
</evidence>
<gene>
    <name evidence="1" type="ORF">KGA66_17355</name>
</gene>
<dbReference type="SUPFAM" id="SSF47240">
    <property type="entry name" value="Ferritin-like"/>
    <property type="match status" value="1"/>
</dbReference>
<dbReference type="EMBL" id="JAGSXH010000061">
    <property type="protein sequence ID" value="MBS2964828.1"/>
    <property type="molecule type" value="Genomic_DNA"/>
</dbReference>
<evidence type="ECO:0008006" key="3">
    <source>
        <dbReference type="Google" id="ProtNLM"/>
    </source>
</evidence>
<dbReference type="RefSeq" id="WP_211469188.1">
    <property type="nucleotide sequence ID" value="NZ_JAGSXH010000061.1"/>
</dbReference>
<name>A0A8J7WLY4_9ACTN</name>
<evidence type="ECO:0000313" key="1">
    <source>
        <dbReference type="EMBL" id="MBS2964828.1"/>
    </source>
</evidence>
<dbReference type="InterPro" id="IPR009078">
    <property type="entry name" value="Ferritin-like_SF"/>
</dbReference>
<dbReference type="AlphaFoldDB" id="A0A8J7WLY4"/>
<keyword evidence="2" id="KW-1185">Reference proteome</keyword>
<dbReference type="InterPro" id="IPR012347">
    <property type="entry name" value="Ferritin-like"/>
</dbReference>